<feature type="region of interest" description="Disordered" evidence="1">
    <location>
        <begin position="1"/>
        <end position="24"/>
    </location>
</feature>
<dbReference type="Proteomes" id="UP001346149">
    <property type="component" value="Unassembled WGS sequence"/>
</dbReference>
<organism evidence="2 3">
    <name type="scientific">Trapa natans</name>
    <name type="common">Water chestnut</name>
    <dbReference type="NCBI Taxonomy" id="22666"/>
    <lineage>
        <taxon>Eukaryota</taxon>
        <taxon>Viridiplantae</taxon>
        <taxon>Streptophyta</taxon>
        <taxon>Embryophyta</taxon>
        <taxon>Tracheophyta</taxon>
        <taxon>Spermatophyta</taxon>
        <taxon>Magnoliopsida</taxon>
        <taxon>eudicotyledons</taxon>
        <taxon>Gunneridae</taxon>
        <taxon>Pentapetalae</taxon>
        <taxon>rosids</taxon>
        <taxon>malvids</taxon>
        <taxon>Myrtales</taxon>
        <taxon>Lythraceae</taxon>
        <taxon>Trapa</taxon>
    </lineage>
</organism>
<reference evidence="2 3" key="1">
    <citation type="journal article" date="2023" name="Hortic Res">
        <title>Pangenome of water caltrop reveals structural variations and asymmetric subgenome divergence after allopolyploidization.</title>
        <authorList>
            <person name="Zhang X."/>
            <person name="Chen Y."/>
            <person name="Wang L."/>
            <person name="Yuan Y."/>
            <person name="Fang M."/>
            <person name="Shi L."/>
            <person name="Lu R."/>
            <person name="Comes H.P."/>
            <person name="Ma Y."/>
            <person name="Chen Y."/>
            <person name="Huang G."/>
            <person name="Zhou Y."/>
            <person name="Zheng Z."/>
            <person name="Qiu Y."/>
        </authorList>
    </citation>
    <scope>NUCLEOTIDE SEQUENCE [LARGE SCALE GENOMIC DNA]</scope>
    <source>
        <strain evidence="2">F231</strain>
    </source>
</reference>
<protein>
    <submittedName>
        <fullName evidence="2">Uncharacterized protein</fullName>
    </submittedName>
</protein>
<gene>
    <name evidence="2" type="ORF">SAY86_016767</name>
</gene>
<keyword evidence="3" id="KW-1185">Reference proteome</keyword>
<name>A0AAN7LJK1_TRANT</name>
<dbReference type="AlphaFoldDB" id="A0AAN7LJK1"/>
<dbReference type="EMBL" id="JAXQNO010000010">
    <property type="protein sequence ID" value="KAK4789463.1"/>
    <property type="molecule type" value="Genomic_DNA"/>
</dbReference>
<evidence type="ECO:0000313" key="2">
    <source>
        <dbReference type="EMBL" id="KAK4789463.1"/>
    </source>
</evidence>
<comment type="caution">
    <text evidence="2">The sequence shown here is derived from an EMBL/GenBank/DDBJ whole genome shotgun (WGS) entry which is preliminary data.</text>
</comment>
<feature type="compositionally biased region" description="Low complexity" evidence="1">
    <location>
        <begin position="1"/>
        <end position="18"/>
    </location>
</feature>
<evidence type="ECO:0000256" key="1">
    <source>
        <dbReference type="SAM" id="MobiDB-lite"/>
    </source>
</evidence>
<accession>A0AAN7LJK1</accession>
<proteinExistence type="predicted"/>
<evidence type="ECO:0000313" key="3">
    <source>
        <dbReference type="Proteomes" id="UP001346149"/>
    </source>
</evidence>
<sequence length="112" mass="11910">MSSSPGPSSASSSGTEASQGYRKSLRHAVQISDSAVPLVGDSDGVTIGDPFPGLANWQLGREHCCSLQIRQVFSSRVPRPLLHLGGCVIPYPTSQTQLHPALQDSSRRVLLD</sequence>